<gene>
    <name evidence="5" type="ordered locus">Paes_2302</name>
</gene>
<dbReference type="InterPro" id="IPR001680">
    <property type="entry name" value="WD40_rpt"/>
</dbReference>
<feature type="region of interest" description="Disordered" evidence="2">
    <location>
        <begin position="1"/>
        <end position="27"/>
    </location>
</feature>
<dbReference type="SUPFAM" id="SSF52200">
    <property type="entry name" value="Toll/Interleukin receptor TIR domain"/>
    <property type="match status" value="1"/>
</dbReference>
<evidence type="ECO:0000256" key="1">
    <source>
        <dbReference type="PROSITE-ProRule" id="PRU00221"/>
    </source>
</evidence>
<keyword evidence="3" id="KW-1133">Transmembrane helix</keyword>
<dbReference type="AlphaFoldDB" id="B4S6U5"/>
<dbReference type="eggNOG" id="COG2319">
    <property type="taxonomic scope" value="Bacteria"/>
</dbReference>
<dbReference type="Pfam" id="PF13676">
    <property type="entry name" value="TIR_2"/>
    <property type="match status" value="1"/>
</dbReference>
<protein>
    <submittedName>
        <fullName evidence="5">WD-40 repeat protein</fullName>
    </submittedName>
</protein>
<keyword evidence="1" id="KW-0853">WD repeat</keyword>
<dbReference type="PANTHER" id="PTHR19879">
    <property type="entry name" value="TRANSCRIPTION INITIATION FACTOR TFIID"/>
    <property type="match status" value="1"/>
</dbReference>
<dbReference type="Gene3D" id="2.130.10.10">
    <property type="entry name" value="YVTN repeat-like/Quinoprotein amine dehydrogenase"/>
    <property type="match status" value="4"/>
</dbReference>
<dbReference type="InterPro" id="IPR000157">
    <property type="entry name" value="TIR_dom"/>
</dbReference>
<dbReference type="RefSeq" id="WP_012506829.1">
    <property type="nucleotide sequence ID" value="NC_011059.1"/>
</dbReference>
<dbReference type="EMBL" id="CP001108">
    <property type="protein sequence ID" value="ACF47300.1"/>
    <property type="molecule type" value="Genomic_DNA"/>
</dbReference>
<dbReference type="PROSITE" id="PS50082">
    <property type="entry name" value="WD_REPEATS_2"/>
    <property type="match status" value="1"/>
</dbReference>
<feature type="transmembrane region" description="Helical" evidence="3">
    <location>
        <begin position="1044"/>
        <end position="1062"/>
    </location>
</feature>
<evidence type="ECO:0000259" key="4">
    <source>
        <dbReference type="PROSITE" id="PS50104"/>
    </source>
</evidence>
<dbReference type="Pfam" id="PF00400">
    <property type="entry name" value="WD40"/>
    <property type="match status" value="2"/>
</dbReference>
<evidence type="ECO:0000313" key="5">
    <source>
        <dbReference type="EMBL" id="ACF47300.1"/>
    </source>
</evidence>
<accession>B4S6U5</accession>
<dbReference type="KEGG" id="paa:Paes_2302"/>
<dbReference type="Gene3D" id="3.40.50.10140">
    <property type="entry name" value="Toll/interleukin-1 receptor homology (TIR) domain"/>
    <property type="match status" value="1"/>
</dbReference>
<feature type="domain" description="TIR" evidence="4">
    <location>
        <begin position="37"/>
        <end position="180"/>
    </location>
</feature>
<dbReference type="SUPFAM" id="SSF50978">
    <property type="entry name" value="WD40 repeat-like"/>
    <property type="match status" value="2"/>
</dbReference>
<dbReference type="STRING" id="290512.Paes_2302"/>
<name>B4S6U5_PROA2</name>
<reference evidence="5" key="1">
    <citation type="submission" date="2008-06" db="EMBL/GenBank/DDBJ databases">
        <title>Complete sequence of chromosome of Prosthecochloris aestuarii DSM 271.</title>
        <authorList>
            <consortium name="US DOE Joint Genome Institute"/>
            <person name="Lucas S."/>
            <person name="Copeland A."/>
            <person name="Lapidus A."/>
            <person name="Glavina del Rio T."/>
            <person name="Dalin E."/>
            <person name="Tice H."/>
            <person name="Bruce D."/>
            <person name="Goodwin L."/>
            <person name="Pitluck S."/>
            <person name="Schmutz J."/>
            <person name="Larimer F."/>
            <person name="Land M."/>
            <person name="Hauser L."/>
            <person name="Kyrpides N."/>
            <person name="Anderson I."/>
            <person name="Liu Z."/>
            <person name="Li T."/>
            <person name="Zhao F."/>
            <person name="Overmann J."/>
            <person name="Bryant D.A."/>
            <person name="Richardson P."/>
        </authorList>
    </citation>
    <scope>NUCLEOTIDE SEQUENCE [LARGE SCALE GENOMIC DNA]</scope>
    <source>
        <strain evidence="5">DSM 271</strain>
    </source>
</reference>
<sequence length="1142" mass="127131">MDSIPPNSETAKKDSLGSTGKNNRHDKQQKSFAVRLVGYDMFLSFSLGPPPRGTRNYASDLARRLQDRNFTVFFSEEEAVPGDQLDSTLQQALFRSKCLVVIVNRGTLKDPRWVRKEVEEYRARHPGRPVIIINIGGALQDPELKDEAQQWLVYEDKIWLDESVSAVEQGRVSERLLDRLSITPKHIKRNLWWRGIKAGVFSLLTVFIVGMLFFAWRYGNENQRAKAATLLSVVNKEQTLDIKLATRLALEVEKSVPSPQSYEILKECYDQLPDYVANLDASNRPLTGIFSNDGNIFAAGFHDGTVNVWQPPSWKHIFSKKHDAAVSVIASNEAGTLLASSDAQGLTCVWNVKERKPLWSFQSAKPLSALDFTPDSNRLLLIEGKKYQSQVFFSGRVFDIATGRQLMEFNNAQPFTGGFFINDGNLVVTGSSDGSVLVWDSYSGALRKTLLPKSGEGIDAIEAIVSDAKRDLFAAVTFTNVHLWRSRDLSSFFHTSLSSGNVSVVLQEHPERSVLAVGCANGMVRLFSWCPARPEQPVTETCVKLPFNTIKVALNHEKDYFAAGSGHGIVNLWQHVGLPQVCGRVTTGSTTNTTVLSFDPTGEYLVVGTEYGSLQVVKGWRSLRYQTIAHQGEENITAFAFHPKKKWVITVAETTDIIDKTKPSHATVVLWDYSRNPAVAIDTVVHNSIVKDIAVNRDGTFYATASGNKISLWSTQDGCNLKTITFPAEVRCLSFARQHDLLAIGLGDNMVMVYERGSWKQLKQMKLSKSVSKVAFSAGDRYLGALCSGGPVYLYETGNWNASPRMVSGFDGRDRLLTMAFHPVEDLLAIGTEKDAYLCDIVTGKKKGVFFAGEWIFNMARSNDGKMLLTENGDERAGIPVSVPTVFDLFSQELLFTIPGIPLHSEPQFSYDDQLIGALDFNDLILFSLSRDTLIQRAENAVMSRPMTADEKRRYLGEAGLNSSFPVHAFFFIPPEQRLETLGYLSLFFLCAVILVALAGRPLTFRDTLGIEMPFSSERAQMIIESWNKDLRAQAADRQTKADFIMLLVYPVVLSLACVILSETSYGWMQTAGIIFSWLVLLCIPLDALENVMILKMLDGATDKPIPQITTAAAIIKFMLVIMALLYILIKVFPYIQSQQIG</sequence>
<feature type="transmembrane region" description="Helical" evidence="3">
    <location>
        <begin position="982"/>
        <end position="1000"/>
    </location>
</feature>
<feature type="transmembrane region" description="Helical" evidence="3">
    <location>
        <begin position="1109"/>
        <end position="1130"/>
    </location>
</feature>
<keyword evidence="6" id="KW-1185">Reference proteome</keyword>
<evidence type="ECO:0000256" key="2">
    <source>
        <dbReference type="SAM" id="MobiDB-lite"/>
    </source>
</evidence>
<dbReference type="InterPro" id="IPR015943">
    <property type="entry name" value="WD40/YVTN_repeat-like_dom_sf"/>
</dbReference>
<feature type="transmembrane region" description="Helical" evidence="3">
    <location>
        <begin position="1068"/>
        <end position="1089"/>
    </location>
</feature>
<keyword evidence="3" id="KW-0472">Membrane</keyword>
<dbReference type="Proteomes" id="UP000002725">
    <property type="component" value="Chromosome"/>
</dbReference>
<dbReference type="HOGENOM" id="CLU_277550_0_0_10"/>
<evidence type="ECO:0000256" key="3">
    <source>
        <dbReference type="SAM" id="Phobius"/>
    </source>
</evidence>
<organism evidence="5 6">
    <name type="scientific">Prosthecochloris aestuarii (strain DSM 271 / SK 413)</name>
    <dbReference type="NCBI Taxonomy" id="290512"/>
    <lineage>
        <taxon>Bacteria</taxon>
        <taxon>Pseudomonadati</taxon>
        <taxon>Chlorobiota</taxon>
        <taxon>Chlorobiia</taxon>
        <taxon>Chlorobiales</taxon>
        <taxon>Chlorobiaceae</taxon>
        <taxon>Prosthecochloris</taxon>
    </lineage>
</organism>
<feature type="transmembrane region" description="Helical" evidence="3">
    <location>
        <begin position="195"/>
        <end position="216"/>
    </location>
</feature>
<keyword evidence="3" id="KW-0812">Transmembrane</keyword>
<dbReference type="SMART" id="SM00320">
    <property type="entry name" value="WD40"/>
    <property type="match status" value="10"/>
</dbReference>
<proteinExistence type="predicted"/>
<dbReference type="InterPro" id="IPR035897">
    <property type="entry name" value="Toll_tir_struct_dom_sf"/>
</dbReference>
<dbReference type="PANTHER" id="PTHR19879:SF9">
    <property type="entry name" value="TRANSCRIPTION INITIATION FACTOR TFIID SUBUNIT 5"/>
    <property type="match status" value="1"/>
</dbReference>
<dbReference type="PROSITE" id="PS50104">
    <property type="entry name" value="TIR"/>
    <property type="match status" value="1"/>
</dbReference>
<dbReference type="InterPro" id="IPR036322">
    <property type="entry name" value="WD40_repeat_dom_sf"/>
</dbReference>
<feature type="repeat" description="WD" evidence="1">
    <location>
        <begin position="420"/>
        <end position="449"/>
    </location>
</feature>
<evidence type="ECO:0000313" key="6">
    <source>
        <dbReference type="Proteomes" id="UP000002725"/>
    </source>
</evidence>
<dbReference type="GO" id="GO:0007165">
    <property type="term" value="P:signal transduction"/>
    <property type="evidence" value="ECO:0007669"/>
    <property type="project" value="InterPro"/>
</dbReference>